<feature type="compositionally biased region" description="Polar residues" evidence="8">
    <location>
        <begin position="1759"/>
        <end position="1778"/>
    </location>
</feature>
<feature type="region of interest" description="Disordered" evidence="8">
    <location>
        <begin position="1295"/>
        <end position="1314"/>
    </location>
</feature>
<dbReference type="GO" id="GO:0008017">
    <property type="term" value="F:microtubule binding"/>
    <property type="evidence" value="ECO:0007669"/>
    <property type="project" value="InterPro"/>
</dbReference>
<feature type="compositionally biased region" description="Basic and acidic residues" evidence="8">
    <location>
        <begin position="2013"/>
        <end position="2063"/>
    </location>
</feature>
<evidence type="ECO:0000256" key="3">
    <source>
        <dbReference type="ARBA" id="ARBA00022553"/>
    </source>
</evidence>
<feature type="compositionally biased region" description="Basic residues" evidence="8">
    <location>
        <begin position="1164"/>
        <end position="1177"/>
    </location>
</feature>
<reference evidence="9" key="2">
    <citation type="submission" date="2025-09" db="UniProtKB">
        <authorList>
            <consortium name="Ensembl"/>
        </authorList>
    </citation>
    <scope>IDENTIFICATION</scope>
</reference>
<feature type="compositionally biased region" description="Polar residues" evidence="8">
    <location>
        <begin position="1580"/>
        <end position="1596"/>
    </location>
</feature>
<dbReference type="GO" id="GO:0005874">
    <property type="term" value="C:microtubule"/>
    <property type="evidence" value="ECO:0007669"/>
    <property type="project" value="UniProtKB-KW"/>
</dbReference>
<feature type="region of interest" description="Disordered" evidence="8">
    <location>
        <begin position="1072"/>
        <end position="1102"/>
    </location>
</feature>
<keyword evidence="10" id="KW-1185">Reference proteome</keyword>
<feature type="region of interest" description="Disordered" evidence="8">
    <location>
        <begin position="1389"/>
        <end position="1415"/>
    </location>
</feature>
<protein>
    <recommendedName>
        <fullName evidence="7">Microtubule-associated protein</fullName>
    </recommendedName>
</protein>
<evidence type="ECO:0000256" key="7">
    <source>
        <dbReference type="RuleBase" id="RU000686"/>
    </source>
</evidence>
<name>A0A663MAX5_ATHCN</name>
<dbReference type="PROSITE" id="PS00229">
    <property type="entry name" value="TAU_MAP_1"/>
    <property type="match status" value="3"/>
</dbReference>
<feature type="compositionally biased region" description="Basic and acidic residues" evidence="8">
    <location>
        <begin position="1088"/>
        <end position="1102"/>
    </location>
</feature>
<feature type="compositionally biased region" description="Low complexity" evidence="8">
    <location>
        <begin position="2157"/>
        <end position="2195"/>
    </location>
</feature>
<feature type="compositionally biased region" description="Basic and acidic residues" evidence="8">
    <location>
        <begin position="1188"/>
        <end position="1212"/>
    </location>
</feature>
<feature type="region of interest" description="Disordered" evidence="8">
    <location>
        <begin position="1117"/>
        <end position="1281"/>
    </location>
</feature>
<feature type="region of interest" description="Disordered" evidence="8">
    <location>
        <begin position="57"/>
        <end position="76"/>
    </location>
</feature>
<feature type="compositionally biased region" description="Polar residues" evidence="8">
    <location>
        <begin position="735"/>
        <end position="744"/>
    </location>
</feature>
<feature type="region of interest" description="Disordered" evidence="8">
    <location>
        <begin position="634"/>
        <end position="698"/>
    </location>
</feature>
<feature type="compositionally biased region" description="Low complexity" evidence="8">
    <location>
        <begin position="2263"/>
        <end position="2276"/>
    </location>
</feature>
<feature type="region of interest" description="Disordered" evidence="8">
    <location>
        <begin position="916"/>
        <end position="1027"/>
    </location>
</feature>
<keyword evidence="5" id="KW-0677">Repeat</keyword>
<feature type="compositionally biased region" description="Basic and acidic residues" evidence="8">
    <location>
        <begin position="1013"/>
        <end position="1025"/>
    </location>
</feature>
<evidence type="ECO:0000256" key="2">
    <source>
        <dbReference type="ARBA" id="ARBA00022490"/>
    </source>
</evidence>
<feature type="compositionally biased region" description="Basic and acidic residues" evidence="8">
    <location>
        <begin position="1823"/>
        <end position="1843"/>
    </location>
</feature>
<feature type="region of interest" description="Disordered" evidence="8">
    <location>
        <begin position="578"/>
        <end position="602"/>
    </location>
</feature>
<feature type="compositionally biased region" description="Basic and acidic residues" evidence="8">
    <location>
        <begin position="2204"/>
        <end position="2213"/>
    </location>
</feature>
<feature type="compositionally biased region" description="Polar residues" evidence="8">
    <location>
        <begin position="1401"/>
        <end position="1415"/>
    </location>
</feature>
<dbReference type="PROSITE" id="PS51491">
    <property type="entry name" value="TAU_MAP_2"/>
    <property type="match status" value="4"/>
</dbReference>
<feature type="compositionally biased region" description="Basic and acidic residues" evidence="8">
    <location>
        <begin position="2103"/>
        <end position="2115"/>
    </location>
</feature>
<evidence type="ECO:0000256" key="4">
    <source>
        <dbReference type="ARBA" id="ARBA00022701"/>
    </source>
</evidence>
<dbReference type="GO" id="GO:0031175">
    <property type="term" value="P:neuron projection development"/>
    <property type="evidence" value="ECO:0007669"/>
    <property type="project" value="TreeGrafter"/>
</dbReference>
<feature type="region of interest" description="Disordered" evidence="8">
    <location>
        <begin position="1737"/>
        <end position="2409"/>
    </location>
</feature>
<dbReference type="Proteomes" id="UP000472269">
    <property type="component" value="Unplaced"/>
</dbReference>
<feature type="compositionally biased region" description="Basic and acidic residues" evidence="8">
    <location>
        <begin position="543"/>
        <end position="553"/>
    </location>
</feature>
<feature type="compositionally biased region" description="Basic and acidic residues" evidence="8">
    <location>
        <begin position="1493"/>
        <end position="1513"/>
    </location>
</feature>
<feature type="region of interest" description="Disordered" evidence="8">
    <location>
        <begin position="1493"/>
        <end position="1616"/>
    </location>
</feature>
<feature type="compositionally biased region" description="Basic and acidic residues" evidence="8">
    <location>
        <begin position="1604"/>
        <end position="1616"/>
    </location>
</feature>
<feature type="region of interest" description="Disordered" evidence="8">
    <location>
        <begin position="525"/>
        <end position="566"/>
    </location>
</feature>
<evidence type="ECO:0000256" key="6">
    <source>
        <dbReference type="ARBA" id="ARBA00023212"/>
    </source>
</evidence>
<evidence type="ECO:0000313" key="10">
    <source>
        <dbReference type="Proteomes" id="UP000472269"/>
    </source>
</evidence>
<dbReference type="PANTHER" id="PTHR11501">
    <property type="entry name" value="MICROTUBULE-ASSOCIATED PROTEIN"/>
    <property type="match status" value="1"/>
</dbReference>
<feature type="compositionally biased region" description="Basic and acidic residues" evidence="8">
    <location>
        <begin position="975"/>
        <end position="995"/>
    </location>
</feature>
<feature type="compositionally biased region" description="Basic and acidic residues" evidence="8">
    <location>
        <begin position="1858"/>
        <end position="1869"/>
    </location>
</feature>
<feature type="region of interest" description="Disordered" evidence="8">
    <location>
        <begin position="1642"/>
        <end position="1723"/>
    </location>
</feature>
<evidence type="ECO:0000256" key="1">
    <source>
        <dbReference type="ARBA" id="ARBA00004245"/>
    </source>
</evidence>
<feature type="region of interest" description="Disordered" evidence="8">
    <location>
        <begin position="1"/>
        <end position="23"/>
    </location>
</feature>
<feature type="compositionally biased region" description="Basic and acidic residues" evidence="8">
    <location>
        <begin position="634"/>
        <end position="655"/>
    </location>
</feature>
<feature type="compositionally biased region" description="Basic and acidic residues" evidence="8">
    <location>
        <begin position="1267"/>
        <end position="1281"/>
    </location>
</feature>
<keyword evidence="6 7" id="KW-0206">Cytoskeleton</keyword>
<evidence type="ECO:0000313" key="9">
    <source>
        <dbReference type="Ensembl" id="ENSACUP00000008951.1"/>
    </source>
</evidence>
<feature type="compositionally biased region" description="Basic and acidic residues" evidence="8">
    <location>
        <begin position="1879"/>
        <end position="1890"/>
    </location>
</feature>
<feature type="compositionally biased region" description="Low complexity" evidence="8">
    <location>
        <begin position="1946"/>
        <end position="1955"/>
    </location>
</feature>
<keyword evidence="4 7" id="KW-0493">Microtubule</keyword>
<dbReference type="Pfam" id="PF00418">
    <property type="entry name" value="Tubulin-binding"/>
    <property type="match status" value="4"/>
</dbReference>
<feature type="compositionally biased region" description="Basic and acidic residues" evidence="8">
    <location>
        <begin position="2136"/>
        <end position="2152"/>
    </location>
</feature>
<comment type="subcellular location">
    <subcellularLocation>
        <location evidence="1 7">Cytoplasm</location>
        <location evidence="1 7">Cytoskeleton</location>
    </subcellularLocation>
</comment>
<feature type="compositionally biased region" description="Basic and acidic residues" evidence="8">
    <location>
        <begin position="1915"/>
        <end position="1930"/>
    </location>
</feature>
<gene>
    <name evidence="9" type="primary">MAP4</name>
</gene>
<evidence type="ECO:0000256" key="5">
    <source>
        <dbReference type="ARBA" id="ARBA00022737"/>
    </source>
</evidence>
<reference evidence="9" key="1">
    <citation type="submission" date="2025-08" db="UniProtKB">
        <authorList>
            <consortium name="Ensembl"/>
        </authorList>
    </citation>
    <scope>IDENTIFICATION</scope>
</reference>
<organism evidence="9 10">
    <name type="scientific">Athene cunicularia</name>
    <name type="common">Burrowing owl</name>
    <name type="synonym">Speotyto cunicularia</name>
    <dbReference type="NCBI Taxonomy" id="194338"/>
    <lineage>
        <taxon>Eukaryota</taxon>
        <taxon>Metazoa</taxon>
        <taxon>Chordata</taxon>
        <taxon>Craniata</taxon>
        <taxon>Vertebrata</taxon>
        <taxon>Euteleostomi</taxon>
        <taxon>Archelosauria</taxon>
        <taxon>Archosauria</taxon>
        <taxon>Dinosauria</taxon>
        <taxon>Saurischia</taxon>
        <taxon>Theropoda</taxon>
        <taxon>Coelurosauria</taxon>
        <taxon>Aves</taxon>
        <taxon>Neognathae</taxon>
        <taxon>Neoaves</taxon>
        <taxon>Telluraves</taxon>
        <taxon>Strigiformes</taxon>
        <taxon>Strigidae</taxon>
        <taxon>Athene</taxon>
    </lineage>
</organism>
<dbReference type="GO" id="GO:0000226">
    <property type="term" value="P:microtubule cytoskeleton organization"/>
    <property type="evidence" value="ECO:0007669"/>
    <property type="project" value="TreeGrafter"/>
</dbReference>
<feature type="compositionally biased region" description="Basic and acidic residues" evidence="8">
    <location>
        <begin position="1229"/>
        <end position="1247"/>
    </location>
</feature>
<keyword evidence="2 7" id="KW-0963">Cytoplasm</keyword>
<dbReference type="GO" id="GO:0043005">
    <property type="term" value="C:neuron projection"/>
    <property type="evidence" value="ECO:0007669"/>
    <property type="project" value="TreeGrafter"/>
</dbReference>
<feature type="compositionally biased region" description="Basic and acidic residues" evidence="8">
    <location>
        <begin position="1135"/>
        <end position="1145"/>
    </location>
</feature>
<keyword evidence="3" id="KW-0597">Phosphoprotein</keyword>
<proteinExistence type="predicted"/>
<feature type="region of interest" description="Disordered" evidence="8">
    <location>
        <begin position="2414"/>
        <end position="2433"/>
    </location>
</feature>
<feature type="compositionally biased region" description="Basic and acidic residues" evidence="8">
    <location>
        <begin position="1535"/>
        <end position="1545"/>
    </location>
</feature>
<feature type="region of interest" description="Disordered" evidence="8">
    <location>
        <begin position="2452"/>
        <end position="2528"/>
    </location>
</feature>
<feature type="region of interest" description="Disordered" evidence="8">
    <location>
        <begin position="720"/>
        <end position="746"/>
    </location>
</feature>
<dbReference type="InterPro" id="IPR027324">
    <property type="entry name" value="MAP2/MAP4/Tau"/>
</dbReference>
<accession>A0A663MAX5</accession>
<feature type="compositionally biased region" description="Basic and acidic residues" evidence="8">
    <location>
        <begin position="578"/>
        <end position="592"/>
    </location>
</feature>
<dbReference type="Ensembl" id="ENSACUT00000009561.1">
    <property type="protein sequence ID" value="ENSACUP00000008951.1"/>
    <property type="gene ID" value="ENSACUG00000006072.1"/>
</dbReference>
<feature type="compositionally biased region" description="Low complexity" evidence="8">
    <location>
        <begin position="2236"/>
        <end position="2250"/>
    </location>
</feature>
<dbReference type="PANTHER" id="PTHR11501:SF16">
    <property type="entry name" value="MICROTUBULE-ASSOCIATED PROTEIN 4"/>
    <property type="match status" value="1"/>
</dbReference>
<feature type="compositionally biased region" description="Polar residues" evidence="8">
    <location>
        <begin position="2518"/>
        <end position="2528"/>
    </location>
</feature>
<sequence>MADLDHNLSLADALTEPPPEIEEEVKRDFIATLEAEKFDDVVGETVDKTDYVNLMDDDDAKVGSQEPKSKSHADGIQVEHTSASGPMVVENGDHGIEDHHTAFPGEIMDEKLSYQEFLDRNDSWTMDDRDLCFEPQPVFKPMEMADPFSMHRGENLPDLSFSTDMKNVPLFTDHVDASRDIHAPHGSMMIPEQPFLGPLYSPAEALDPSAFIGLDSTAEFLQDKAVPEEHWMGAQHDVQGPDTSFFVEPPVPPTVTEAMRLNWPEGPAAAAPDFTPTAVTASPGEAEATDGPKADAACVPASGVVSVSAEKAGSVLAGDVKPPQALAAGFAPTAEASPLQAVDVGFAPAPEAKPPNAANDASTPVVDTGIAPAANATSHYATGWEFAAAEDAGFGPAADVEPHHAVSLAFAPAADSESHHAVGLAFAPAADIESHHAVGLAFAPAADTKSHHAVDSEFAPAADAEFTPAAEVNHHHAVDSGFTPAAEVNHHHAVDSGFAPAAEVNHHHAVDSGFAPAEAKSVSAADTKVAAAEELMTSESSLEQEKPPLDKPPAEATANVEQESKVPEACVDLLEKAKDSRLPPSHHEEHLPEQTSHLSEPAVPVEAKEAVVLENKDLLPEKSVTPVDVTVTVKQKEEPEHNHVQHAEPHQEKALQEPTGLPTAQIRQANKSSERRFGRAKPAPVPLRDVPEERLIGLPHQKSTDLKVDPYSLGELGCVAGTPPRTRVSHKKATEQPSSVQSEFVESCRDVPRESWDLEGSLAIVKKKKKKPKQKRNQLPRTMEFWDENVAVSKAPRNSPFAVELQKPDVCPIMPAEACKEQSIASGSRASDMPKDAKIITRSHILDEQNAFSVPAPGQQAQKPSMPLESVLDAKSGDVMKKERRGDSLMGDDSLILQSKCKRKEVPLEQVSKTKVGESITAKGPTKPMERDFLDKNEKREYKESKRADLTASLSEVIKIETPLQTKPSELLLSNKEKEAESPSPRRDAFEDAVCHELLPSSGSPEAAAKKRGSCEKSKGVEKESFAQPALLEAAALSDKPLNEPKAAGETKPVFSNKCMAVDFSTSEEVLKTPTDTTKMPVTPLVLPKDKEAAASQNRKADGFSEQPFLLLAESDATKHPTSPEAADRMVVADSPDKNKGKGFAELEQQTGKDPNIVHGMDRPKKKRGEGKVKKIKSFSEQVMLSEDLSRVTDGVRTDETIKETTSPDKSRGFTARGHPSGSITHAYPPDKTKKRGSEGRSKKGERSFFQQPFLENNPSNFPDIIPKTKEVSSSDKGRERGCVTAECFQENTSDTTKMQRPIELVKEEPKGSVGKNEIADLGALDQPFLLESRKEEAKLLAVADTISKPKEVNLINKGKEAGTTFAGESVVMNSDATLVADKLRKRCSDGKRKKNEKSPLGQTAVQDAGVETSNHPCREKVAECTKERTFGKNKVSGFERELLLENLTGITKEVLEKPEVQGGTRNFTNQPILSGRKIETSEPEIVNAKETWPRSKGKELDTTEPLPEHETDLAVAHSPTRELVVDKPKKKGRDVKGKKAENSLEHSVVLGPGNTPAVGDKVGNIKPTQSFDKGKEADSSTSVSVLGDLTDTTKVQAPAMPLEPEKSHKTSKEKCKKMEANLQQIFLLEHKAGAEMFPPHNVEITDKSEAEGPTPCSSRGGLPILEHPAVADHTLATATDKSKKRGYDGSSKKAKNASERPVFLETKPNRSEGQPPMGSEMEYGMEDMDFVDENRNIKNFPIGPRMPWNNKGNDFESLAQTAVTGPDNTGNVSSGFPKQTEEGVRSKGLPPEAVAEKSSKEPASDAEKETQMQKSCEQPIDLGDKEPAKEVAKKDGKTKEAGSWDGGEVGKPLPLDHSIKQDIKEKVHPSSVTEVDDKEIRTTDKKHSTDNTSSDLPQKVSDAKDRPASGGAKGVEKLEETVSSGEKDTVCISPEPGVIRESRAEAAASPAVAETLVEKRAEEGEQSSLKHPGSLDNKAPEEAAGLNLTAAQTTKISPKDKNKGHSQPAEEDAAHGGDAHLKDAPALKSEVDKPKDTTKEKGEECEQKAAKEAKKERVKAAEQIKGYMRPTKSRGVSTLPARSAAPDREKQRQLKPTGMSRQRQEKAKPEETKPAEAVTGNDITTPPSKELPPSPEKKTKVADAKTTEKRTSLSKPPSSATPRTTPRSTPTTPRTTAAAPVTAAAGAKNTATSPPKRPTSIKTDAKPADAKKTSAKSPSADLSRPKSATGNAVKSSATTPSTTASSAPTLPGVTTSRPKPKPAATKPTTTPTATADAKKTTAKAPTKPSTVSKPPRPTSSVSAPDLKNVRSKIGSTDNIKHQPGGGKGKIEKKPESAAAARKSEPNAVSKMAPTKTTVSKEGAPKQLNGKVQIVSKKANYSHVQSKCGSKDNIKHVPGGGNVQIQNKKVDLSKVSSKCGSKANIKHKPGGGDVKIENQKLNFKEKAQAKVGSLDNVGHLPAGGTVKAEGSAEPGQLPPAPQNGEVTAAQAGSEMRENGVGPAVPTALSGGDQREIQSFETQIQETSI</sequence>
<feature type="compositionally biased region" description="Basic and acidic residues" evidence="8">
    <location>
        <begin position="1795"/>
        <end position="1812"/>
    </location>
</feature>
<feature type="compositionally biased region" description="Polar residues" evidence="8">
    <location>
        <begin position="1249"/>
        <end position="1261"/>
    </location>
</feature>
<dbReference type="InterPro" id="IPR001084">
    <property type="entry name" value="MAP_tubulin-bd_rpt"/>
</dbReference>
<evidence type="ECO:0000256" key="8">
    <source>
        <dbReference type="SAM" id="MobiDB-lite"/>
    </source>
</evidence>
<feature type="compositionally biased region" description="Basic and acidic residues" evidence="8">
    <location>
        <begin position="928"/>
        <end position="949"/>
    </location>
</feature>